<evidence type="ECO:0000313" key="2">
    <source>
        <dbReference type="EMBL" id="MCG0066979.1"/>
    </source>
</evidence>
<dbReference type="RefSeq" id="WP_158103101.1">
    <property type="nucleotide sequence ID" value="NZ_JAKKZF010000132.1"/>
</dbReference>
<feature type="compositionally biased region" description="Polar residues" evidence="1">
    <location>
        <begin position="18"/>
        <end position="28"/>
    </location>
</feature>
<evidence type="ECO:0000256" key="1">
    <source>
        <dbReference type="SAM" id="MobiDB-lite"/>
    </source>
</evidence>
<keyword evidence="3" id="KW-1185">Reference proteome</keyword>
<dbReference type="Proteomes" id="UP001299012">
    <property type="component" value="Unassembled WGS sequence"/>
</dbReference>
<feature type="region of interest" description="Disordered" evidence="1">
    <location>
        <begin position="1"/>
        <end position="30"/>
    </location>
</feature>
<gene>
    <name evidence="2" type="ORF">L0F81_27570</name>
</gene>
<sequence>MSLQPRRDSTEAAVCGSLPTSAPRSWQQAKVPDPYRWIASTAGASRASLRA</sequence>
<feature type="compositionally biased region" description="Basic and acidic residues" evidence="1">
    <location>
        <begin position="1"/>
        <end position="10"/>
    </location>
</feature>
<dbReference type="EMBL" id="JAKKZF010000132">
    <property type="protein sequence ID" value="MCG0066979.1"/>
    <property type="molecule type" value="Genomic_DNA"/>
</dbReference>
<evidence type="ECO:0000313" key="3">
    <source>
        <dbReference type="Proteomes" id="UP001299012"/>
    </source>
</evidence>
<protein>
    <submittedName>
        <fullName evidence="2">Uncharacterized protein</fullName>
    </submittedName>
</protein>
<reference evidence="2 3" key="1">
    <citation type="submission" date="2022-01" db="EMBL/GenBank/DDBJ databases">
        <title>Draft Genome Sequences of Seven Type Strains of the Genus Streptomyces.</title>
        <authorList>
            <person name="Aziz S."/>
            <person name="Coretto E."/>
            <person name="Chronakova A."/>
            <person name="Sproer C."/>
            <person name="Huber K."/>
            <person name="Nouioui I."/>
            <person name="Gross H."/>
        </authorList>
    </citation>
    <scope>NUCLEOTIDE SEQUENCE [LARGE SCALE GENOMIC DNA]</scope>
    <source>
        <strain evidence="2 3">DSM 41685</strain>
    </source>
</reference>
<organism evidence="2 3">
    <name type="scientific">Streptomyces tricolor</name>
    <dbReference type="NCBI Taxonomy" id="68277"/>
    <lineage>
        <taxon>Bacteria</taxon>
        <taxon>Bacillati</taxon>
        <taxon>Actinomycetota</taxon>
        <taxon>Actinomycetes</taxon>
        <taxon>Kitasatosporales</taxon>
        <taxon>Streptomycetaceae</taxon>
        <taxon>Streptomyces</taxon>
        <taxon>Streptomyces violaceoruber group</taxon>
    </lineage>
</organism>
<proteinExistence type="predicted"/>
<name>A0ABS9JN25_9ACTN</name>
<comment type="caution">
    <text evidence="2">The sequence shown here is derived from an EMBL/GenBank/DDBJ whole genome shotgun (WGS) entry which is preliminary data.</text>
</comment>
<accession>A0ABS9JN25</accession>